<keyword evidence="3" id="KW-1185">Reference proteome</keyword>
<gene>
    <name evidence="2" type="ORF">K402DRAFT_421462</name>
</gene>
<feature type="compositionally biased region" description="Low complexity" evidence="1">
    <location>
        <begin position="118"/>
        <end position="128"/>
    </location>
</feature>
<feature type="compositionally biased region" description="Basic residues" evidence="1">
    <location>
        <begin position="8"/>
        <end position="17"/>
    </location>
</feature>
<proteinExistence type="predicted"/>
<evidence type="ECO:0000256" key="1">
    <source>
        <dbReference type="SAM" id="MobiDB-lite"/>
    </source>
</evidence>
<accession>A0A6G1GZ60</accession>
<reference evidence="2" key="1">
    <citation type="journal article" date="2020" name="Stud. Mycol.">
        <title>101 Dothideomycetes genomes: a test case for predicting lifestyles and emergence of pathogens.</title>
        <authorList>
            <person name="Haridas S."/>
            <person name="Albert R."/>
            <person name="Binder M."/>
            <person name="Bloem J."/>
            <person name="Labutti K."/>
            <person name="Salamov A."/>
            <person name="Andreopoulos B."/>
            <person name="Baker S."/>
            <person name="Barry K."/>
            <person name="Bills G."/>
            <person name="Bluhm B."/>
            <person name="Cannon C."/>
            <person name="Castanera R."/>
            <person name="Culley D."/>
            <person name="Daum C."/>
            <person name="Ezra D."/>
            <person name="Gonzalez J."/>
            <person name="Henrissat B."/>
            <person name="Kuo A."/>
            <person name="Liang C."/>
            <person name="Lipzen A."/>
            <person name="Lutzoni F."/>
            <person name="Magnuson J."/>
            <person name="Mondo S."/>
            <person name="Nolan M."/>
            <person name="Ohm R."/>
            <person name="Pangilinan J."/>
            <person name="Park H.-J."/>
            <person name="Ramirez L."/>
            <person name="Alfaro M."/>
            <person name="Sun H."/>
            <person name="Tritt A."/>
            <person name="Yoshinaga Y."/>
            <person name="Zwiers L.-H."/>
            <person name="Turgeon B."/>
            <person name="Goodwin S."/>
            <person name="Spatafora J."/>
            <person name="Crous P."/>
            <person name="Grigoriev I."/>
        </authorList>
    </citation>
    <scope>NUCLEOTIDE SEQUENCE</scope>
    <source>
        <strain evidence="2">CBS 113979</strain>
    </source>
</reference>
<sequence>MFKNLSRPSRRSQRKASQKILGDPNNATPSRWRRIVRACFVSSNPDPDEASNNSPPPTPPKHFLNISSPRPISRARTSYRENAPSEPPSTPLEDLDFDAKRKRRASYIPQHAQSDFSRTTTPLPLRNPTEAKRASRVYGTTLRAVPQRTESEWETLRRRRNTLGI</sequence>
<organism evidence="2 3">
    <name type="scientific">Aulographum hederae CBS 113979</name>
    <dbReference type="NCBI Taxonomy" id="1176131"/>
    <lineage>
        <taxon>Eukaryota</taxon>
        <taxon>Fungi</taxon>
        <taxon>Dikarya</taxon>
        <taxon>Ascomycota</taxon>
        <taxon>Pezizomycotina</taxon>
        <taxon>Dothideomycetes</taxon>
        <taxon>Pleosporomycetidae</taxon>
        <taxon>Aulographales</taxon>
        <taxon>Aulographaceae</taxon>
    </lineage>
</organism>
<name>A0A6G1GZ60_9PEZI</name>
<dbReference type="EMBL" id="ML977158">
    <property type="protein sequence ID" value="KAF1986253.1"/>
    <property type="molecule type" value="Genomic_DNA"/>
</dbReference>
<dbReference type="Proteomes" id="UP000800041">
    <property type="component" value="Unassembled WGS sequence"/>
</dbReference>
<dbReference type="AlphaFoldDB" id="A0A6G1GZ60"/>
<feature type="compositionally biased region" description="Polar residues" evidence="1">
    <location>
        <begin position="41"/>
        <end position="53"/>
    </location>
</feature>
<feature type="region of interest" description="Disordered" evidence="1">
    <location>
        <begin position="1"/>
        <end position="132"/>
    </location>
</feature>
<protein>
    <submittedName>
        <fullName evidence="2">Uncharacterized protein</fullName>
    </submittedName>
</protein>
<evidence type="ECO:0000313" key="3">
    <source>
        <dbReference type="Proteomes" id="UP000800041"/>
    </source>
</evidence>
<evidence type="ECO:0000313" key="2">
    <source>
        <dbReference type="EMBL" id="KAF1986253.1"/>
    </source>
</evidence>